<dbReference type="InterPro" id="IPR038454">
    <property type="entry name" value="DnaA_N_sf"/>
</dbReference>
<evidence type="ECO:0000256" key="1">
    <source>
        <dbReference type="SAM" id="MobiDB-lite"/>
    </source>
</evidence>
<feature type="region of interest" description="Disordered" evidence="1">
    <location>
        <begin position="112"/>
        <end position="192"/>
    </location>
</feature>
<dbReference type="Gene3D" id="3.30.300.180">
    <property type="match status" value="1"/>
</dbReference>
<gene>
    <name evidence="2" type="ORF">NE398_21230</name>
</gene>
<evidence type="ECO:0000313" key="2">
    <source>
        <dbReference type="EMBL" id="MDC4242646.1"/>
    </source>
</evidence>
<dbReference type="Proteomes" id="UP001141183">
    <property type="component" value="Unassembled WGS sequence"/>
</dbReference>
<sequence>MVEGWNKIYRSIQEHWLWTCEPFSRGQAWIDLLLMANHKEAKIMVNGNLEVVERGQRITSIRKLSDRWKWSTKKVTHFLDQLVKDKMIEYISDSSKTVVTIVNYDKYQGKETPLNVENTGLDGGIGNTEETQKKHEGNTEESAKKHRGNAEEKQKKTNKNDKEYIKNDKEGEERKEGQENTTEPPLLSFPTEAHKKIFNETSDTTYRTWFIDTEITETDNKITIKSSNDFIKGVIEDRFKDKLYYIFLKEIEIL</sequence>
<evidence type="ECO:0008006" key="4">
    <source>
        <dbReference type="Google" id="ProtNLM"/>
    </source>
</evidence>
<reference evidence="2" key="1">
    <citation type="submission" date="2022-05" db="EMBL/GenBank/DDBJ databases">
        <title>Draft genome sequence of Clostridium tertium strain CP3 isolated from Peru.</title>
        <authorList>
            <person name="Hurtado R."/>
            <person name="Lima L."/>
            <person name="Sousa T."/>
            <person name="Jaiswal A.K."/>
            <person name="Tiwari S."/>
            <person name="Maturrano L."/>
            <person name="Brenig B."/>
            <person name="Azevedo V."/>
        </authorList>
    </citation>
    <scope>NUCLEOTIDE SEQUENCE</scope>
    <source>
        <strain evidence="2">CP3</strain>
    </source>
</reference>
<name>A0A9X4B4H4_9CLOT</name>
<comment type="caution">
    <text evidence="2">The sequence shown here is derived from an EMBL/GenBank/DDBJ whole genome shotgun (WGS) entry which is preliminary data.</text>
</comment>
<evidence type="ECO:0000313" key="3">
    <source>
        <dbReference type="Proteomes" id="UP001141183"/>
    </source>
</evidence>
<proteinExistence type="predicted"/>
<keyword evidence="3" id="KW-1185">Reference proteome</keyword>
<organism evidence="2 3">
    <name type="scientific">Clostridium tertium</name>
    <dbReference type="NCBI Taxonomy" id="1559"/>
    <lineage>
        <taxon>Bacteria</taxon>
        <taxon>Bacillati</taxon>
        <taxon>Bacillota</taxon>
        <taxon>Clostridia</taxon>
        <taxon>Eubacteriales</taxon>
        <taxon>Clostridiaceae</taxon>
        <taxon>Clostridium</taxon>
    </lineage>
</organism>
<accession>A0A9X4B4H4</accession>
<dbReference type="AlphaFoldDB" id="A0A9X4B4H4"/>
<feature type="compositionally biased region" description="Basic and acidic residues" evidence="1">
    <location>
        <begin position="130"/>
        <end position="178"/>
    </location>
</feature>
<dbReference type="EMBL" id="JAMRYU010000062">
    <property type="protein sequence ID" value="MDC4242646.1"/>
    <property type="molecule type" value="Genomic_DNA"/>
</dbReference>
<dbReference type="RefSeq" id="WP_272470902.1">
    <property type="nucleotide sequence ID" value="NZ_JAMRYU010000062.1"/>
</dbReference>
<protein>
    <recommendedName>
        <fullName evidence="4">DnaA N-terminal domain-containing protein</fullName>
    </recommendedName>
</protein>